<evidence type="ECO:0000256" key="1">
    <source>
        <dbReference type="ARBA" id="ARBA00001946"/>
    </source>
</evidence>
<dbReference type="CDD" id="cd09904">
    <property type="entry name" value="H3TH_XPG"/>
    <property type="match status" value="1"/>
</dbReference>
<evidence type="ECO:0000313" key="17">
    <source>
        <dbReference type="Proteomes" id="UP000028999"/>
    </source>
</evidence>
<evidence type="ECO:0000256" key="5">
    <source>
        <dbReference type="ARBA" id="ARBA00022723"/>
    </source>
</evidence>
<dbReference type="PRINTS" id="PR00066">
    <property type="entry name" value="XRODRMPGMNTG"/>
</dbReference>
<dbReference type="Proteomes" id="UP000028999">
    <property type="component" value="Unassembled WGS sequence"/>
</dbReference>
<evidence type="ECO:0000256" key="6">
    <source>
        <dbReference type="ARBA" id="ARBA00022759"/>
    </source>
</evidence>
<dbReference type="PANTHER" id="PTHR16171">
    <property type="entry name" value="DNA REPAIR PROTEIN COMPLEMENTING XP-G CELLS-RELATED"/>
    <property type="match status" value="1"/>
</dbReference>
<proteinExistence type="inferred from homology"/>
<feature type="compositionally biased region" description="Basic and acidic residues" evidence="13">
    <location>
        <begin position="1405"/>
        <end position="1415"/>
    </location>
</feature>
<keyword evidence="7" id="KW-0227">DNA damage</keyword>
<dbReference type="EMBL" id="LK032589">
    <property type="protein sequence ID" value="CDY44451.1"/>
    <property type="molecule type" value="Genomic_DNA"/>
</dbReference>
<feature type="compositionally biased region" description="Polar residues" evidence="13">
    <location>
        <begin position="582"/>
        <end position="598"/>
    </location>
</feature>
<feature type="domain" description="XPG-I" evidence="14">
    <location>
        <begin position="893"/>
        <end position="962"/>
    </location>
</feature>
<organism evidence="16 17">
    <name type="scientific">Brassica napus</name>
    <name type="common">Rape</name>
    <dbReference type="NCBI Taxonomy" id="3708"/>
    <lineage>
        <taxon>Eukaryota</taxon>
        <taxon>Viridiplantae</taxon>
        <taxon>Streptophyta</taxon>
        <taxon>Embryophyta</taxon>
        <taxon>Tracheophyta</taxon>
        <taxon>Spermatophyta</taxon>
        <taxon>Magnoliopsida</taxon>
        <taxon>eudicotyledons</taxon>
        <taxon>Gunneridae</taxon>
        <taxon>Pentapetalae</taxon>
        <taxon>rosids</taxon>
        <taxon>malvids</taxon>
        <taxon>Brassicales</taxon>
        <taxon>Brassicaceae</taxon>
        <taxon>Brassiceae</taxon>
        <taxon>Brassica</taxon>
    </lineage>
</organism>
<evidence type="ECO:0000256" key="4">
    <source>
        <dbReference type="ARBA" id="ARBA00022722"/>
    </source>
</evidence>
<keyword evidence="8" id="KW-0378">Hydrolase</keyword>
<keyword evidence="11" id="KW-0539">Nucleus</keyword>
<feature type="coiled-coil region" evidence="12">
    <location>
        <begin position="849"/>
        <end position="876"/>
    </location>
</feature>
<keyword evidence="6" id="KW-0255">Endonuclease</keyword>
<accession>A0A078I3M3</accession>
<dbReference type="Pfam" id="PF00867">
    <property type="entry name" value="XPG_I"/>
    <property type="match status" value="1"/>
</dbReference>
<dbReference type="PRINTS" id="PR00853">
    <property type="entry name" value="XPGRADSUPER"/>
</dbReference>
<dbReference type="SMART" id="SM00485">
    <property type="entry name" value="XPGN"/>
    <property type="match status" value="1"/>
</dbReference>
<reference evidence="16 17" key="1">
    <citation type="journal article" date="2014" name="Science">
        <title>Plant genetics. Early allopolyploid evolution in the post-Neolithic Brassica napus oilseed genome.</title>
        <authorList>
            <person name="Chalhoub B."/>
            <person name="Denoeud F."/>
            <person name="Liu S."/>
            <person name="Parkin I.A."/>
            <person name="Tang H."/>
            <person name="Wang X."/>
            <person name="Chiquet J."/>
            <person name="Belcram H."/>
            <person name="Tong C."/>
            <person name="Samans B."/>
            <person name="Correa M."/>
            <person name="Da Silva C."/>
            <person name="Just J."/>
            <person name="Falentin C."/>
            <person name="Koh C.S."/>
            <person name="Le Clainche I."/>
            <person name="Bernard M."/>
            <person name="Bento P."/>
            <person name="Noel B."/>
            <person name="Labadie K."/>
            <person name="Alberti A."/>
            <person name="Charles M."/>
            <person name="Arnaud D."/>
            <person name="Guo H."/>
            <person name="Daviaud C."/>
            <person name="Alamery S."/>
            <person name="Jabbari K."/>
            <person name="Zhao M."/>
            <person name="Edger P.P."/>
            <person name="Chelaifa H."/>
            <person name="Tack D."/>
            <person name="Lassalle G."/>
            <person name="Mestiri I."/>
            <person name="Schnel N."/>
            <person name="Le Paslier M.C."/>
            <person name="Fan G."/>
            <person name="Renault V."/>
            <person name="Bayer P.E."/>
            <person name="Golicz A.A."/>
            <person name="Manoli S."/>
            <person name="Lee T.H."/>
            <person name="Thi V.H."/>
            <person name="Chalabi S."/>
            <person name="Hu Q."/>
            <person name="Fan C."/>
            <person name="Tollenaere R."/>
            <person name="Lu Y."/>
            <person name="Battail C."/>
            <person name="Shen J."/>
            <person name="Sidebottom C.H."/>
            <person name="Wang X."/>
            <person name="Canaguier A."/>
            <person name="Chauveau A."/>
            <person name="Berard A."/>
            <person name="Deniot G."/>
            <person name="Guan M."/>
            <person name="Liu Z."/>
            <person name="Sun F."/>
            <person name="Lim Y.P."/>
            <person name="Lyons E."/>
            <person name="Town C.D."/>
            <person name="Bancroft I."/>
            <person name="Wang X."/>
            <person name="Meng J."/>
            <person name="Ma J."/>
            <person name="Pires J.C."/>
            <person name="King G.J."/>
            <person name="Brunel D."/>
            <person name="Delourme R."/>
            <person name="Renard M."/>
            <person name="Aury J.M."/>
            <person name="Adams K.L."/>
            <person name="Batley J."/>
            <person name="Snowdon R.J."/>
            <person name="Tost J."/>
            <person name="Edwards D."/>
            <person name="Zhou Y."/>
            <person name="Hua W."/>
            <person name="Sharpe A.G."/>
            <person name="Paterson A.H."/>
            <person name="Guan C."/>
            <person name="Wincker P."/>
        </authorList>
    </citation>
    <scope>NUCLEOTIDE SEQUENCE [LARGE SCALE GENOMIC DNA]</scope>
    <source>
        <strain evidence="17">cv. Darmor-bzh</strain>
    </source>
</reference>
<comment type="cofactor">
    <cofactor evidence="1">
        <name>Mg(2+)</name>
        <dbReference type="ChEBI" id="CHEBI:18420"/>
    </cofactor>
</comment>
<dbReference type="PANTHER" id="PTHR16171:SF7">
    <property type="entry name" value="DNA REPAIR PROTEIN RAD2"/>
    <property type="match status" value="1"/>
</dbReference>
<dbReference type="GO" id="GO:0005634">
    <property type="term" value="C:nucleus"/>
    <property type="evidence" value="ECO:0000318"/>
    <property type="project" value="GO_Central"/>
</dbReference>
<feature type="compositionally biased region" description="Polar residues" evidence="13">
    <location>
        <begin position="616"/>
        <end position="627"/>
    </location>
</feature>
<dbReference type="InterPro" id="IPR019974">
    <property type="entry name" value="XPG_CS"/>
</dbReference>
<dbReference type="GO" id="GO:0003697">
    <property type="term" value="F:single-stranded DNA binding"/>
    <property type="evidence" value="ECO:0000318"/>
    <property type="project" value="GO_Central"/>
</dbReference>
<comment type="subcellular location">
    <subcellularLocation>
        <location evidence="2">Nucleus</location>
    </subcellularLocation>
</comment>
<keyword evidence="10" id="KW-0234">DNA repair</keyword>
<dbReference type="SUPFAM" id="SSF47807">
    <property type="entry name" value="5' to 3' exonuclease, C-terminal subdomain"/>
    <property type="match status" value="1"/>
</dbReference>
<evidence type="ECO:0000256" key="9">
    <source>
        <dbReference type="ARBA" id="ARBA00022842"/>
    </source>
</evidence>
<dbReference type="GO" id="GO:0004520">
    <property type="term" value="F:DNA endonuclease activity"/>
    <property type="evidence" value="ECO:0000318"/>
    <property type="project" value="GO_Central"/>
</dbReference>
<feature type="region of interest" description="Disordered" evidence="13">
    <location>
        <begin position="1573"/>
        <end position="1637"/>
    </location>
</feature>
<evidence type="ECO:0000259" key="15">
    <source>
        <dbReference type="SMART" id="SM00485"/>
    </source>
</evidence>
<dbReference type="GO" id="GO:0016788">
    <property type="term" value="F:hydrolase activity, acting on ester bonds"/>
    <property type="evidence" value="ECO:0007669"/>
    <property type="project" value="InterPro"/>
</dbReference>
<sequence>MGVQGLWELLAPVGRRVSVETLAGKRLAIDASIWMVQFIKAMRDEKGDMVQNAHLIGFFRRICKLLFLRTKPVFVFDGGTPALKRRTVIARRRQRENAQTKIRKTAEKLLLNRLKEMRVKEQANDLKKQRLQQSKSAGDKKRVSSESVKVPLRDSADEDGARGSCFREEKIDEISSASMVGENVTDDAMKVSSKYDPKGKGVLLDEDDLDNRMKCNPEQGSSAGTKDYQEKLDEMLAASLAAEEDRNFTNKASSSAAEVPSEEEGSEEDEQILLPAMNGNVDPAVLASLPPSMQLDLLVQMREKLMSENRQKYQKVKKAPEKFSELQIEAYLKTVAFRREINEVQRSAGGRAVGGVQTSRIASEANKEFIFSSSFSGDKEVLASAREGRNDGKQNNTPQQSLPVPVKNISSVNKSDATAKLEKNEPANPDENIEVYIDERGRLRIRNRHMGIQMTRDIQRNLHLMKEKEKTAFGSTSNDDDETSNAWENFPSEDQFLENLPVNKNDVMNLDNPNDESMLRNQSAIEISFEHDGGGKDLDDEDDMFLQLAAGGPVTISSAENDPKEDSLSWASDSDWEEVPVGQSSVISKLEVNSSNQHVPEDISSDEEAAREDSTCENASNSMENDTVTKFSKGYLEEEADLQEAIQKSLLDLHDKESEDVLEENQTVGVNLVDDKPTQDSLCSSETVGKAEAEGTLDGIPILKASGAINEQSNTSVMEDGHIDITKQIGTHPSSSSDNVRRAVGNEMPQVKSGISPEKSFTIASESSMVSTMAKHNNEDGSESFGGEFIKVSPMPIADEERISSHIEILYDTDSQQETREENKLDDRTFNIESSIDLEEKTVPVELSEAILEEEMRVLDQEYVNLGDEQRKLERNAESVSSEMFAEIQELLQIFGLPYIIAPMEAEAQCAFMEQSNLIDGIVTDDSDVFLFGARSVYKNIFDDRKYVETYFMKDIEKELGLSRDKIIRMAMLLGSDYTEGISGIGIVNAIEVVTAFPEDDGLQKFREWVESPDPTILGKTDVKAGSGVKKRGYGSADNESTSGVSADDTEEIKQIFMDKHRKVSKNWHIPATFPSEAVISAYLDPQVDRSTEIFSWGKPDLLVLRKQCSIVAMKAMLGKYEKRETQLRMEAFYSFSERFAKIRSKRIKKAVKGIGGGLSSEVVDHTLQEGPGIGNKKRLSPDESEDKTSEKDLSKTDEKATNKRKRSEKPSSSRGRGSAQKRGRGRGRGRKNLLPELSDGSSDGEGDDNDNVVGLQAPNEAKPGNPQKVRRSTRSRNPVKYSEKEDDQLDESRGNGESLSENLDDDDDDFLKNLGKLGNVSEERAQNEPTTMDASNNDCPSEDYIQMGGGGFCVDEAETGGDAHVEDKASDDYRVMGGGFCVDEDETGKEDDAMDEEVLETEDKDLSKTDEKATNKRKRSEKPSSSRGRGSAQKRGRGRGRGRKNLLPELSDGSSDGEGDDNDNVVGLQAPNEAKPGNPQKVRRSTRSRNPVKYSEKEDDQLDESRGNGESLSENLDDDDDDFLKNLGKLGNNEPTTMDASNNDCPSEDYIQMGGGGFCVDEAETGGDAHVEDKASDDYRVMGGGFCVDEDETGEEDDAMDEEVLETEDVNSQNKAKRQNEDASLEEYGERRGRTD</sequence>
<dbReference type="PaxDb" id="3708-A0A078I3M3"/>
<dbReference type="FunFam" id="3.40.50.1010:FF:000031">
    <property type="entry name" value="DNA repair protein UVH3"/>
    <property type="match status" value="1"/>
</dbReference>
<feature type="compositionally biased region" description="Basic and acidic residues" evidence="13">
    <location>
        <begin position="1187"/>
        <end position="1202"/>
    </location>
</feature>
<keyword evidence="4" id="KW-0540">Nuclease</keyword>
<gene>
    <name evidence="16" type="primary">BnaC07g24890D</name>
    <name evidence="16" type="ORF">GSBRNA2T00080159001</name>
</gene>
<evidence type="ECO:0000256" key="10">
    <source>
        <dbReference type="ARBA" id="ARBA00023204"/>
    </source>
</evidence>
<evidence type="ECO:0000256" key="3">
    <source>
        <dbReference type="ARBA" id="ARBA00005283"/>
    </source>
</evidence>
<dbReference type="Gene3D" id="3.40.50.1010">
    <property type="entry name" value="5'-nuclease"/>
    <property type="match status" value="2"/>
</dbReference>
<dbReference type="InterPro" id="IPR008918">
    <property type="entry name" value="HhH2"/>
</dbReference>
<evidence type="ECO:0000259" key="14">
    <source>
        <dbReference type="SMART" id="SM00484"/>
    </source>
</evidence>
<feature type="region of interest" description="Disordered" evidence="13">
    <location>
        <begin position="122"/>
        <end position="164"/>
    </location>
</feature>
<dbReference type="FunFam" id="3.40.50.1010:FF:000029">
    <property type="entry name" value="DNA repair protein UVH3"/>
    <property type="match status" value="1"/>
</dbReference>
<dbReference type="SMART" id="SM00484">
    <property type="entry name" value="XPGI"/>
    <property type="match status" value="1"/>
</dbReference>
<dbReference type="InterPro" id="IPR006085">
    <property type="entry name" value="XPG_DNA_repair_N"/>
</dbReference>
<dbReference type="InterPro" id="IPR006086">
    <property type="entry name" value="XPG-I_dom"/>
</dbReference>
<feature type="compositionally biased region" description="Polar residues" evidence="13">
    <location>
        <begin position="1328"/>
        <end position="1340"/>
    </location>
</feature>
<dbReference type="GO" id="GO:0046872">
    <property type="term" value="F:metal ion binding"/>
    <property type="evidence" value="ECO:0007669"/>
    <property type="project" value="UniProtKB-KW"/>
</dbReference>
<dbReference type="InterPro" id="IPR029060">
    <property type="entry name" value="PIN-like_dom_sf"/>
</dbReference>
<name>A0A078I3M3_BRANA</name>
<dbReference type="SUPFAM" id="SSF88723">
    <property type="entry name" value="PIN domain-like"/>
    <property type="match status" value="1"/>
</dbReference>
<dbReference type="SMART" id="SM00279">
    <property type="entry name" value="HhH2"/>
    <property type="match status" value="1"/>
</dbReference>
<dbReference type="OMA" id="KNEPANP"/>
<feature type="domain" description="XPG N-terminal" evidence="15">
    <location>
        <begin position="1"/>
        <end position="98"/>
    </location>
</feature>
<keyword evidence="9" id="KW-0460">Magnesium</keyword>
<feature type="compositionally biased region" description="Basic residues" evidence="13">
    <location>
        <begin position="1433"/>
        <end position="1445"/>
    </location>
</feature>
<keyword evidence="5" id="KW-0479">Metal-binding</keyword>
<protein>
    <submittedName>
        <fullName evidence="16">BnaC07g24890D protein</fullName>
    </submittedName>
</protein>
<keyword evidence="17" id="KW-1185">Reference proteome</keyword>
<feature type="compositionally biased region" description="Acidic residues" evidence="13">
    <location>
        <begin position="260"/>
        <end position="269"/>
    </location>
</feature>
<comment type="similarity">
    <text evidence="3">Belongs to the XPG/RAD2 endonuclease family. XPG subfamily.</text>
</comment>
<dbReference type="FunFam" id="1.10.150.20:FF:000050">
    <property type="entry name" value="DNA repair protein UVH3"/>
    <property type="match status" value="1"/>
</dbReference>
<dbReference type="InterPro" id="IPR001044">
    <property type="entry name" value="XPG/Rad2_eukaryotes"/>
</dbReference>
<feature type="region of interest" description="Disordered" evidence="13">
    <location>
        <begin position="243"/>
        <end position="269"/>
    </location>
</feature>
<dbReference type="Pfam" id="PF00752">
    <property type="entry name" value="XPG_N"/>
    <property type="match status" value="1"/>
</dbReference>
<evidence type="ECO:0000256" key="2">
    <source>
        <dbReference type="ARBA" id="ARBA00004123"/>
    </source>
</evidence>
<feature type="compositionally biased region" description="Basic and acidic residues" evidence="13">
    <location>
        <begin position="151"/>
        <end position="164"/>
    </location>
</feature>
<feature type="compositionally biased region" description="Basic residues" evidence="13">
    <location>
        <begin position="1220"/>
        <end position="1232"/>
    </location>
</feature>
<feature type="region of interest" description="Disordered" evidence="13">
    <location>
        <begin position="1163"/>
        <end position="1550"/>
    </location>
</feature>
<keyword evidence="12" id="KW-0175">Coiled coil</keyword>
<feature type="compositionally biased region" description="Acidic residues" evidence="13">
    <location>
        <begin position="1383"/>
        <end position="1404"/>
    </location>
</feature>
<dbReference type="InterPro" id="IPR036279">
    <property type="entry name" value="5-3_exonuclease_C_sf"/>
</dbReference>
<dbReference type="STRING" id="3708.A0A078I3M3"/>
<dbReference type="Gene3D" id="1.10.150.20">
    <property type="entry name" value="5' to 3' exonuclease, C-terminal subdomain"/>
    <property type="match status" value="1"/>
</dbReference>
<feature type="compositionally biased region" description="Acidic residues" evidence="13">
    <location>
        <begin position="1589"/>
        <end position="1610"/>
    </location>
</feature>
<evidence type="ECO:0000256" key="7">
    <source>
        <dbReference type="ARBA" id="ARBA00022763"/>
    </source>
</evidence>
<dbReference type="CDD" id="cd09868">
    <property type="entry name" value="PIN_XPG_RAD2"/>
    <property type="match status" value="2"/>
</dbReference>
<feature type="compositionally biased region" description="Basic and acidic residues" evidence="13">
    <location>
        <begin position="1362"/>
        <end position="1375"/>
    </location>
</feature>
<dbReference type="PROSITE" id="PS00841">
    <property type="entry name" value="XPG_1"/>
    <property type="match status" value="1"/>
</dbReference>
<feature type="compositionally biased region" description="Polar residues" evidence="13">
    <location>
        <begin position="1534"/>
        <end position="1546"/>
    </location>
</feature>
<dbReference type="GO" id="GO:0006289">
    <property type="term" value="P:nucleotide-excision repair"/>
    <property type="evidence" value="ECO:0007669"/>
    <property type="project" value="InterPro"/>
</dbReference>
<evidence type="ECO:0000256" key="13">
    <source>
        <dbReference type="SAM" id="MobiDB-lite"/>
    </source>
</evidence>
<feature type="region of interest" description="Disordered" evidence="13">
    <location>
        <begin position="553"/>
        <end position="627"/>
    </location>
</feature>
<evidence type="ECO:0000313" key="16">
    <source>
        <dbReference type="EMBL" id="CDY44451.1"/>
    </source>
</evidence>
<evidence type="ECO:0000256" key="11">
    <source>
        <dbReference type="ARBA" id="ARBA00023242"/>
    </source>
</evidence>
<dbReference type="PROSITE" id="PS00842">
    <property type="entry name" value="XPG_2"/>
    <property type="match status" value="1"/>
</dbReference>
<evidence type="ECO:0000256" key="12">
    <source>
        <dbReference type="SAM" id="Coils"/>
    </source>
</evidence>
<dbReference type="Gramene" id="CDY44451">
    <property type="protein sequence ID" value="CDY44451"/>
    <property type="gene ID" value="GSBRNA2T00080159001"/>
</dbReference>
<dbReference type="InterPro" id="IPR006084">
    <property type="entry name" value="XPG/Rad2"/>
</dbReference>
<evidence type="ECO:0000256" key="8">
    <source>
        <dbReference type="ARBA" id="ARBA00022801"/>
    </source>
</evidence>